<dbReference type="EMBL" id="BK016252">
    <property type="protein sequence ID" value="DAG05195.1"/>
    <property type="molecule type" value="Genomic_DNA"/>
</dbReference>
<accession>A0A8S5VF15</accession>
<name>A0A8S5VF15_9CAUD</name>
<reference evidence="1" key="1">
    <citation type="journal article" date="2021" name="Proc. Natl. Acad. Sci. U.S.A.">
        <title>A Catalog of Tens of Thousands of Viruses from Human Metagenomes Reveals Hidden Associations with Chronic Diseases.</title>
        <authorList>
            <person name="Tisza M.J."/>
            <person name="Buck C.B."/>
        </authorList>
    </citation>
    <scope>NUCLEOTIDE SEQUENCE</scope>
    <source>
        <strain evidence="1">CtSXZ3</strain>
    </source>
</reference>
<protein>
    <submittedName>
        <fullName evidence="1">Uncharacterized protein</fullName>
    </submittedName>
</protein>
<proteinExistence type="predicted"/>
<organism evidence="1">
    <name type="scientific">Siphoviridae sp. ctSXZ3</name>
    <dbReference type="NCBI Taxonomy" id="2825510"/>
    <lineage>
        <taxon>Viruses</taxon>
        <taxon>Duplodnaviria</taxon>
        <taxon>Heunggongvirae</taxon>
        <taxon>Uroviricota</taxon>
        <taxon>Caudoviricetes</taxon>
    </lineage>
</organism>
<evidence type="ECO:0000313" key="1">
    <source>
        <dbReference type="EMBL" id="DAG05195.1"/>
    </source>
</evidence>
<sequence length="63" mass="6885">MLNSIKLHAYALTLNVCASHWDSPIARGVALSTLRRSRDILRDTGRIGQAGRCEAMMTAITTV</sequence>